<evidence type="ECO:0000313" key="1">
    <source>
        <dbReference type="EMBL" id="KAJ1177490.1"/>
    </source>
</evidence>
<proteinExistence type="predicted"/>
<protein>
    <submittedName>
        <fullName evidence="1">Uncharacterized protein</fullName>
    </submittedName>
</protein>
<dbReference type="EMBL" id="JANPWB010000006">
    <property type="protein sequence ID" value="KAJ1177490.1"/>
    <property type="molecule type" value="Genomic_DNA"/>
</dbReference>
<evidence type="ECO:0000313" key="2">
    <source>
        <dbReference type="Proteomes" id="UP001066276"/>
    </source>
</evidence>
<accession>A0AAV7TLE9</accession>
<dbReference type="Proteomes" id="UP001066276">
    <property type="component" value="Chromosome 3_2"/>
</dbReference>
<organism evidence="1 2">
    <name type="scientific">Pleurodeles waltl</name>
    <name type="common">Iberian ribbed newt</name>
    <dbReference type="NCBI Taxonomy" id="8319"/>
    <lineage>
        <taxon>Eukaryota</taxon>
        <taxon>Metazoa</taxon>
        <taxon>Chordata</taxon>
        <taxon>Craniata</taxon>
        <taxon>Vertebrata</taxon>
        <taxon>Euteleostomi</taxon>
        <taxon>Amphibia</taxon>
        <taxon>Batrachia</taxon>
        <taxon>Caudata</taxon>
        <taxon>Salamandroidea</taxon>
        <taxon>Salamandridae</taxon>
        <taxon>Pleurodelinae</taxon>
        <taxon>Pleurodeles</taxon>
    </lineage>
</organism>
<gene>
    <name evidence="1" type="ORF">NDU88_002745</name>
</gene>
<comment type="caution">
    <text evidence="1">The sequence shown here is derived from an EMBL/GenBank/DDBJ whole genome shotgun (WGS) entry which is preliminary data.</text>
</comment>
<reference evidence="1" key="1">
    <citation type="journal article" date="2022" name="bioRxiv">
        <title>Sequencing and chromosome-scale assembly of the giantPleurodeles waltlgenome.</title>
        <authorList>
            <person name="Brown T."/>
            <person name="Elewa A."/>
            <person name="Iarovenko S."/>
            <person name="Subramanian E."/>
            <person name="Araus A.J."/>
            <person name="Petzold A."/>
            <person name="Susuki M."/>
            <person name="Suzuki K.-i.T."/>
            <person name="Hayashi T."/>
            <person name="Toyoda A."/>
            <person name="Oliveira C."/>
            <person name="Osipova E."/>
            <person name="Leigh N.D."/>
            <person name="Simon A."/>
            <person name="Yun M.H."/>
        </authorList>
    </citation>
    <scope>NUCLEOTIDE SEQUENCE</scope>
    <source>
        <strain evidence="1">20211129_DDA</strain>
        <tissue evidence="1">Liver</tissue>
    </source>
</reference>
<keyword evidence="2" id="KW-1185">Reference proteome</keyword>
<sequence length="86" mass="9740">MTEEPRASEPSLGAIMAAIQDLKTFLGPKLDAVTIDVTLLWTHLQKMSDKVMLVESHISLLHSMSKKMEEQVQCLTRQQEMMVARL</sequence>
<dbReference type="AlphaFoldDB" id="A0AAV7TLE9"/>
<name>A0AAV7TLE9_PLEWA</name>